<protein>
    <submittedName>
        <fullName evidence="1">Uncharacterized protein</fullName>
    </submittedName>
</protein>
<name>A0A5B7I003_PORTR</name>
<dbReference type="EMBL" id="VSRR010044800">
    <property type="protein sequence ID" value="MPC77012.1"/>
    <property type="molecule type" value="Genomic_DNA"/>
</dbReference>
<evidence type="ECO:0000313" key="2">
    <source>
        <dbReference type="Proteomes" id="UP000324222"/>
    </source>
</evidence>
<evidence type="ECO:0000313" key="1">
    <source>
        <dbReference type="EMBL" id="MPC77012.1"/>
    </source>
</evidence>
<dbReference type="AlphaFoldDB" id="A0A5B7I003"/>
<reference evidence="1 2" key="1">
    <citation type="submission" date="2019-05" db="EMBL/GenBank/DDBJ databases">
        <title>Another draft genome of Portunus trituberculatus and its Hox gene families provides insights of decapod evolution.</title>
        <authorList>
            <person name="Jeong J.-H."/>
            <person name="Song I."/>
            <person name="Kim S."/>
            <person name="Choi T."/>
            <person name="Kim D."/>
            <person name="Ryu S."/>
            <person name="Kim W."/>
        </authorList>
    </citation>
    <scope>NUCLEOTIDE SEQUENCE [LARGE SCALE GENOMIC DNA]</scope>
    <source>
        <tissue evidence="1">Muscle</tissue>
    </source>
</reference>
<organism evidence="1 2">
    <name type="scientific">Portunus trituberculatus</name>
    <name type="common">Swimming crab</name>
    <name type="synonym">Neptunus trituberculatus</name>
    <dbReference type="NCBI Taxonomy" id="210409"/>
    <lineage>
        <taxon>Eukaryota</taxon>
        <taxon>Metazoa</taxon>
        <taxon>Ecdysozoa</taxon>
        <taxon>Arthropoda</taxon>
        <taxon>Crustacea</taxon>
        <taxon>Multicrustacea</taxon>
        <taxon>Malacostraca</taxon>
        <taxon>Eumalacostraca</taxon>
        <taxon>Eucarida</taxon>
        <taxon>Decapoda</taxon>
        <taxon>Pleocyemata</taxon>
        <taxon>Brachyura</taxon>
        <taxon>Eubrachyura</taxon>
        <taxon>Portunoidea</taxon>
        <taxon>Portunidae</taxon>
        <taxon>Portuninae</taxon>
        <taxon>Portunus</taxon>
    </lineage>
</organism>
<keyword evidence="2" id="KW-1185">Reference proteome</keyword>
<dbReference type="Proteomes" id="UP000324222">
    <property type="component" value="Unassembled WGS sequence"/>
</dbReference>
<accession>A0A5B7I003</accession>
<proteinExistence type="predicted"/>
<gene>
    <name evidence="1" type="ORF">E2C01_071450</name>
</gene>
<comment type="caution">
    <text evidence="1">The sequence shown here is derived from an EMBL/GenBank/DDBJ whole genome shotgun (WGS) entry which is preliminary data.</text>
</comment>
<sequence length="72" mass="7871">MTLTFLWPAERSTFPPVPPMLLRLPGNVAPSITPACPVLTQPQRLHLQASLSPAVFLPHSRPRCVGSCWRGA</sequence>